<evidence type="ECO:0000256" key="2">
    <source>
        <dbReference type="ARBA" id="ARBA00023136"/>
    </source>
</evidence>
<name>A0A4D6Y1K4_9GAMM</name>
<dbReference type="HAMAP" id="MF_00925">
    <property type="entry name" value="OM_assembly_BamE"/>
    <property type="match status" value="1"/>
</dbReference>
<keyword evidence="4" id="KW-0449">Lipoprotein</keyword>
<dbReference type="GO" id="GO:0030674">
    <property type="term" value="F:protein-macromolecule adaptor activity"/>
    <property type="evidence" value="ECO:0007669"/>
    <property type="project" value="TreeGrafter"/>
</dbReference>
<keyword evidence="2 4" id="KW-0472">Membrane</keyword>
<evidence type="ECO:0000256" key="4">
    <source>
        <dbReference type="HAMAP-Rule" id="MF_00925"/>
    </source>
</evidence>
<proteinExistence type="inferred from homology"/>
<comment type="similarity">
    <text evidence="4">Belongs to the BamE family.</text>
</comment>
<gene>
    <name evidence="4" type="primary">bamE</name>
    <name evidence="6" type="ORF">D9V72_00935</name>
</gene>
<evidence type="ECO:0000256" key="1">
    <source>
        <dbReference type="ARBA" id="ARBA00022729"/>
    </source>
</evidence>
<dbReference type="RefSeq" id="WP_158354674.1">
    <property type="nucleotide sequence ID" value="NZ_CP034867.1"/>
</dbReference>
<dbReference type="AlphaFoldDB" id="A0A4D6Y1K4"/>
<evidence type="ECO:0000256" key="3">
    <source>
        <dbReference type="ARBA" id="ARBA00023237"/>
    </source>
</evidence>
<dbReference type="GO" id="GO:0051205">
    <property type="term" value="P:protein insertion into membrane"/>
    <property type="evidence" value="ECO:0007669"/>
    <property type="project" value="UniProtKB-UniRule"/>
</dbReference>
<accession>A0A4D6Y1K4</accession>
<dbReference type="Proteomes" id="UP000298716">
    <property type="component" value="Chromosome"/>
</dbReference>
<dbReference type="InterPro" id="IPR026592">
    <property type="entry name" value="BamE"/>
</dbReference>
<reference evidence="6 7" key="1">
    <citation type="submission" date="2018-12" db="EMBL/GenBank/DDBJ databases">
        <authorList>
            <person name="Chong R.A."/>
        </authorList>
    </citation>
    <scope>NUCLEOTIDE SEQUENCE [LARGE SCALE GENOMIC DNA]</scope>
    <source>
        <strain evidence="6 7">Mga</strain>
    </source>
</reference>
<dbReference type="GO" id="GO:0043165">
    <property type="term" value="P:Gram-negative-bacterium-type cell outer membrane assembly"/>
    <property type="evidence" value="ECO:0007669"/>
    <property type="project" value="UniProtKB-UniRule"/>
</dbReference>
<dbReference type="PROSITE" id="PS51257">
    <property type="entry name" value="PROKAR_LIPOPROTEIN"/>
    <property type="match status" value="1"/>
</dbReference>
<dbReference type="OrthoDB" id="9808250at2"/>
<comment type="subunit">
    <text evidence="4">Part of the Bam complex, which is composed of the outer membrane protein BamA, and four lipoproteins BamB, BamC, BamD and BamE.</text>
</comment>
<dbReference type="InterPro" id="IPR037873">
    <property type="entry name" value="BamE-like"/>
</dbReference>
<dbReference type="EMBL" id="CP034867">
    <property type="protein sequence ID" value="QCI22643.1"/>
    <property type="molecule type" value="Genomic_DNA"/>
</dbReference>
<dbReference type="PANTHER" id="PTHR37482:SF1">
    <property type="entry name" value="OUTER MEMBRANE PROTEIN ASSEMBLY FACTOR BAME"/>
    <property type="match status" value="1"/>
</dbReference>
<keyword evidence="1 4" id="KW-0732">Signal</keyword>
<dbReference type="PANTHER" id="PTHR37482">
    <property type="entry name" value="OUTER MEMBRANE PROTEIN ASSEMBLY FACTOR BAME"/>
    <property type="match status" value="1"/>
</dbReference>
<feature type="domain" description="Outer membrane protein assembly factor BamE" evidence="5">
    <location>
        <begin position="34"/>
        <end position="99"/>
    </location>
</feature>
<dbReference type="Pfam" id="PF04355">
    <property type="entry name" value="BamE"/>
    <property type="match status" value="1"/>
</dbReference>
<organism evidence="6 7">
    <name type="scientific">Buchnera aphidicola</name>
    <name type="common">Macrosiphum gaurae</name>
    <dbReference type="NCBI Taxonomy" id="2315801"/>
    <lineage>
        <taxon>Bacteria</taxon>
        <taxon>Pseudomonadati</taxon>
        <taxon>Pseudomonadota</taxon>
        <taxon>Gammaproteobacteria</taxon>
        <taxon>Enterobacterales</taxon>
        <taxon>Erwiniaceae</taxon>
        <taxon>Buchnera</taxon>
    </lineage>
</organism>
<keyword evidence="4" id="KW-0564">Palmitate</keyword>
<comment type="subcellular location">
    <subcellularLocation>
        <location evidence="4">Cell outer membrane</location>
        <topology evidence="4">Lipid-anchor</topology>
    </subcellularLocation>
</comment>
<dbReference type="GO" id="GO:1990063">
    <property type="term" value="C:Bam protein complex"/>
    <property type="evidence" value="ECO:0007669"/>
    <property type="project" value="TreeGrafter"/>
</dbReference>
<sequence>MNNYIKMLLIVMLFSGCSDLEKRKFRSDFLEKAYFNQSMLNKNYVGMTRQQVVYIFGMPIFSDSFNDVYHYCLYNFEMNNKFEKRILNLYFKENKVLKFNIT</sequence>
<dbReference type="Gene3D" id="3.30.1450.10">
    <property type="match status" value="1"/>
</dbReference>
<protein>
    <recommendedName>
        <fullName evidence="4">Outer membrane protein assembly factor BamE</fullName>
    </recommendedName>
</protein>
<comment type="function">
    <text evidence="4">Part of the outer membrane protein assembly complex, which is involved in assembly and insertion of beta-barrel proteins into the outer membrane.</text>
</comment>
<evidence type="ECO:0000259" key="5">
    <source>
        <dbReference type="Pfam" id="PF04355"/>
    </source>
</evidence>
<dbReference type="InterPro" id="IPR007450">
    <property type="entry name" value="BamE_dom"/>
</dbReference>
<evidence type="ECO:0000313" key="7">
    <source>
        <dbReference type="Proteomes" id="UP000298716"/>
    </source>
</evidence>
<reference evidence="6 7" key="2">
    <citation type="submission" date="2019-05" db="EMBL/GenBank/DDBJ databases">
        <title>Genome evolution of the obligate endosymbiont Buchnera aphidicola.</title>
        <authorList>
            <person name="Moran N.A."/>
        </authorList>
    </citation>
    <scope>NUCLEOTIDE SEQUENCE [LARGE SCALE GENOMIC DNA]</scope>
    <source>
        <strain evidence="6 7">Mga</strain>
    </source>
</reference>
<evidence type="ECO:0000313" key="6">
    <source>
        <dbReference type="EMBL" id="QCI22643.1"/>
    </source>
</evidence>
<keyword evidence="3 4" id="KW-0998">Cell outer membrane</keyword>